<sequence>MERRRKKGRVTLDAEVIVVGAGLSGLSSAVTLHEAGAKVIVLEARDRVGGKTWSRELAGGIVDMGAAWINDTNQSRMYELARRFGLDTIVQNVKGNIILHDLDSKSHTFPYGSVPLHEVEPGGVKNMLHIRDTFEALCQKVPINDPLGWSRAVAVDYDDMSMEDFVRHYGGKETALRTVAVWTRAMLGLEPREVSSLYFLAYCKSGGGIMRMRSDERDGGQFLRLAGGTQSFSKSMAASLPQGSVHLNNPVVSIDDDGSVVTVITSRRTFTAKHVIVSTPTVLYKSIMFQPPLHPIKNKIVNSTVHGHLSKVFLAYERPWWRDCNSCGLTQSLKGLISVTRDTSNDEAGMYSLLGFIAGDAGRAWAKLSAEKRRQAVLEHFKSVFAGVAESVPEPIGYIEQKWWDEPFSQGCPCPAMPPGVMTAARANCTDVLRKKHGRVHFVGTEMSDVWRGYMEGAVRTGERGAREVLAELRFGLDSKL</sequence>
<dbReference type="Proteomes" id="UP000053259">
    <property type="component" value="Unassembled WGS sequence"/>
</dbReference>
<feature type="binding site" evidence="5">
    <location>
        <position position="446"/>
    </location>
    <ligand>
        <name>FAD</name>
        <dbReference type="ChEBI" id="CHEBI:57692"/>
    </ligand>
</feature>
<dbReference type="SUPFAM" id="SSF51905">
    <property type="entry name" value="FAD/NAD(P)-binding domain"/>
    <property type="match status" value="1"/>
</dbReference>
<accession>A0A0D2AJS0</accession>
<dbReference type="Gene3D" id="1.10.405.10">
    <property type="entry name" value="Guanine Nucleotide Dissociation Inhibitor, domain 1"/>
    <property type="match status" value="1"/>
</dbReference>
<evidence type="ECO:0000256" key="1">
    <source>
        <dbReference type="ARBA" id="ARBA00001974"/>
    </source>
</evidence>
<dbReference type="InterPro" id="IPR001613">
    <property type="entry name" value="Flavin_amine_oxidase"/>
</dbReference>
<reference evidence="8 9" key="1">
    <citation type="submission" date="2015-01" db="EMBL/GenBank/DDBJ databases">
        <title>The Genome Sequence of Ochroconis gallopava CBS43764.</title>
        <authorList>
            <consortium name="The Broad Institute Genomics Platform"/>
            <person name="Cuomo C."/>
            <person name="de Hoog S."/>
            <person name="Gorbushina A."/>
            <person name="Stielow B."/>
            <person name="Teixiera M."/>
            <person name="Abouelleil A."/>
            <person name="Chapman S.B."/>
            <person name="Priest M."/>
            <person name="Young S.K."/>
            <person name="Wortman J."/>
            <person name="Nusbaum C."/>
            <person name="Birren B."/>
        </authorList>
    </citation>
    <scope>NUCLEOTIDE SEQUENCE [LARGE SCALE GENOMIC DNA]</scope>
    <source>
        <strain evidence="8 9">CBS 43764</strain>
    </source>
</reference>
<dbReference type="InterPro" id="IPR002937">
    <property type="entry name" value="Amino_oxidase"/>
</dbReference>
<dbReference type="PANTHER" id="PTHR43563">
    <property type="entry name" value="AMINE OXIDASE"/>
    <property type="match status" value="1"/>
</dbReference>
<dbReference type="Gene3D" id="3.50.50.60">
    <property type="entry name" value="FAD/NAD(P)-binding domain"/>
    <property type="match status" value="1"/>
</dbReference>
<dbReference type="Pfam" id="PF01593">
    <property type="entry name" value="Amino_oxidase"/>
    <property type="match status" value="1"/>
</dbReference>
<evidence type="ECO:0000256" key="4">
    <source>
        <dbReference type="ARBA" id="ARBA00048448"/>
    </source>
</evidence>
<keyword evidence="6" id="KW-0274">FAD</keyword>
<keyword evidence="9" id="KW-1185">Reference proteome</keyword>
<dbReference type="HOGENOM" id="CLU_004498_0_3_1"/>
<dbReference type="AlphaFoldDB" id="A0A0D2AJS0"/>
<keyword evidence="3 6" id="KW-0560">Oxidoreductase</keyword>
<evidence type="ECO:0000256" key="2">
    <source>
        <dbReference type="ARBA" id="ARBA00005995"/>
    </source>
</evidence>
<name>A0A0D2AJS0_9PEZI</name>
<dbReference type="OrthoDB" id="5046242at2759"/>
<dbReference type="InterPro" id="IPR050703">
    <property type="entry name" value="Flavin_MAO"/>
</dbReference>
<dbReference type="GeneID" id="27317114"/>
<evidence type="ECO:0000313" key="8">
    <source>
        <dbReference type="EMBL" id="KIV99188.1"/>
    </source>
</evidence>
<proteinExistence type="inferred from homology"/>
<organism evidence="8 9">
    <name type="scientific">Verruconis gallopava</name>
    <dbReference type="NCBI Taxonomy" id="253628"/>
    <lineage>
        <taxon>Eukaryota</taxon>
        <taxon>Fungi</taxon>
        <taxon>Dikarya</taxon>
        <taxon>Ascomycota</taxon>
        <taxon>Pezizomycotina</taxon>
        <taxon>Dothideomycetes</taxon>
        <taxon>Pleosporomycetidae</taxon>
        <taxon>Venturiales</taxon>
        <taxon>Sympoventuriaceae</taxon>
        <taxon>Verruconis</taxon>
    </lineage>
</organism>
<dbReference type="EMBL" id="KN847582">
    <property type="protein sequence ID" value="KIV99188.1"/>
    <property type="molecule type" value="Genomic_DNA"/>
</dbReference>
<comment type="cofactor">
    <cofactor evidence="1 6">
        <name>FAD</name>
        <dbReference type="ChEBI" id="CHEBI:57692"/>
    </cofactor>
</comment>
<dbReference type="SUPFAM" id="SSF54373">
    <property type="entry name" value="FAD-linked reductases, C-terminal domain"/>
    <property type="match status" value="1"/>
</dbReference>
<comment type="similarity">
    <text evidence="2 6">Belongs to the flavin monoamine oxidase family.</text>
</comment>
<feature type="binding site" evidence="5">
    <location>
        <position position="356"/>
    </location>
    <ligand>
        <name>substrate</name>
    </ligand>
</feature>
<dbReference type="STRING" id="253628.A0A0D2AJS0"/>
<dbReference type="GO" id="GO:0097621">
    <property type="term" value="F:monoamine oxidase activity"/>
    <property type="evidence" value="ECO:0007669"/>
    <property type="project" value="UniProtKB-EC"/>
</dbReference>
<evidence type="ECO:0000313" key="9">
    <source>
        <dbReference type="Proteomes" id="UP000053259"/>
    </source>
</evidence>
<dbReference type="VEuPathDB" id="FungiDB:PV09_09141"/>
<dbReference type="PANTHER" id="PTHR43563:SF14">
    <property type="entry name" value="AMINE OXIDASE"/>
    <property type="match status" value="1"/>
</dbReference>
<dbReference type="Gene3D" id="3.90.660.10">
    <property type="match status" value="1"/>
</dbReference>
<dbReference type="InParanoid" id="A0A0D2AJS0"/>
<feature type="binding site" evidence="5">
    <location>
        <begin position="43"/>
        <end position="44"/>
    </location>
    <ligand>
        <name>FAD</name>
        <dbReference type="ChEBI" id="CHEBI:57692"/>
    </ligand>
</feature>
<evidence type="ECO:0000259" key="7">
    <source>
        <dbReference type="Pfam" id="PF01593"/>
    </source>
</evidence>
<keyword evidence="6" id="KW-0285">Flavoprotein</keyword>
<gene>
    <name evidence="8" type="ORF">PV09_09141</name>
</gene>
<comment type="catalytic activity">
    <reaction evidence="4">
        <text>a secondary aliphatic amine + O2 + H2O = a primary amine + an aldehyde + H2O2</text>
        <dbReference type="Rhea" id="RHEA:26414"/>
        <dbReference type="ChEBI" id="CHEBI:15377"/>
        <dbReference type="ChEBI" id="CHEBI:15379"/>
        <dbReference type="ChEBI" id="CHEBI:16240"/>
        <dbReference type="ChEBI" id="CHEBI:17478"/>
        <dbReference type="ChEBI" id="CHEBI:58855"/>
        <dbReference type="ChEBI" id="CHEBI:65296"/>
        <dbReference type="EC" id="1.4.3.4"/>
    </reaction>
</comment>
<evidence type="ECO:0000256" key="5">
    <source>
        <dbReference type="PIRSR" id="PIRSR601613-1"/>
    </source>
</evidence>
<feature type="domain" description="Amine oxidase" evidence="7">
    <location>
        <begin position="23"/>
        <end position="470"/>
    </location>
</feature>
<dbReference type="EC" id="1.4.3.-" evidence="6"/>
<feature type="binding site" evidence="5">
    <location>
        <position position="251"/>
    </location>
    <ligand>
        <name>FAD</name>
        <dbReference type="ChEBI" id="CHEBI:57692"/>
    </ligand>
</feature>
<evidence type="ECO:0000256" key="3">
    <source>
        <dbReference type="ARBA" id="ARBA00023002"/>
    </source>
</evidence>
<dbReference type="PRINTS" id="PR00757">
    <property type="entry name" value="AMINEOXDASEF"/>
</dbReference>
<feature type="binding site" evidence="5">
    <location>
        <position position="24"/>
    </location>
    <ligand>
        <name>FAD</name>
        <dbReference type="ChEBI" id="CHEBI:57692"/>
    </ligand>
</feature>
<protein>
    <recommendedName>
        <fullName evidence="6">Amine oxidase</fullName>
        <ecNumber evidence="6">1.4.3.-</ecNumber>
    </recommendedName>
</protein>
<dbReference type="InterPro" id="IPR036188">
    <property type="entry name" value="FAD/NAD-bd_sf"/>
</dbReference>
<dbReference type="RefSeq" id="XP_016209058.1">
    <property type="nucleotide sequence ID" value="XM_016363138.1"/>
</dbReference>
<evidence type="ECO:0000256" key="6">
    <source>
        <dbReference type="RuleBase" id="RU362067"/>
    </source>
</evidence>